<dbReference type="EMBL" id="VRMN01000011">
    <property type="protein sequence ID" value="KAA8491867.1"/>
    <property type="molecule type" value="Genomic_DNA"/>
</dbReference>
<evidence type="ECO:0000256" key="4">
    <source>
        <dbReference type="ARBA" id="ARBA00022840"/>
    </source>
</evidence>
<dbReference type="InterPro" id="IPR042099">
    <property type="entry name" value="ANL_N_sf"/>
</dbReference>
<dbReference type="Pfam" id="PF00501">
    <property type="entry name" value="AMP-binding"/>
    <property type="match status" value="1"/>
</dbReference>
<evidence type="ECO:0000256" key="1">
    <source>
        <dbReference type="ARBA" id="ARBA00006432"/>
    </source>
</evidence>
<dbReference type="InterPro" id="IPR005914">
    <property type="entry name" value="Acac_CoA_synth"/>
</dbReference>
<dbReference type="OrthoDB" id="10253869at2759"/>
<dbReference type="PANTHER" id="PTHR42921">
    <property type="entry name" value="ACETOACETYL-COA SYNTHETASE"/>
    <property type="match status" value="1"/>
</dbReference>
<evidence type="ECO:0000256" key="3">
    <source>
        <dbReference type="ARBA" id="ARBA00022741"/>
    </source>
</evidence>
<reference evidence="8" key="1">
    <citation type="journal article" date="2019" name="Nat. Commun.">
        <title>Expansion of phycobilisome linker gene families in mesophilic red algae.</title>
        <authorList>
            <person name="Lee J."/>
            <person name="Kim D."/>
            <person name="Bhattacharya D."/>
            <person name="Yoon H.S."/>
        </authorList>
    </citation>
    <scope>NUCLEOTIDE SEQUENCE [LARGE SCALE GENOMIC DNA]</scope>
    <source>
        <strain evidence="8">CCMP 1328</strain>
    </source>
</reference>
<accession>A0A5J4YN64</accession>
<dbReference type="InterPro" id="IPR000873">
    <property type="entry name" value="AMP-dep_synth/lig_dom"/>
</dbReference>
<dbReference type="GO" id="GO:0030729">
    <property type="term" value="F:acetoacetate-CoA ligase activity"/>
    <property type="evidence" value="ECO:0007669"/>
    <property type="project" value="InterPro"/>
</dbReference>
<evidence type="ECO:0000259" key="5">
    <source>
        <dbReference type="Pfam" id="PF00501"/>
    </source>
</evidence>
<dbReference type="InterPro" id="IPR025110">
    <property type="entry name" value="AMP-bd_C"/>
</dbReference>
<dbReference type="GO" id="GO:0005524">
    <property type="term" value="F:ATP binding"/>
    <property type="evidence" value="ECO:0007669"/>
    <property type="project" value="UniProtKB-KW"/>
</dbReference>
<dbReference type="Gene3D" id="3.40.50.12780">
    <property type="entry name" value="N-terminal domain of ligase-like"/>
    <property type="match status" value="1"/>
</dbReference>
<keyword evidence="2" id="KW-0436">Ligase</keyword>
<dbReference type="GO" id="GO:0006629">
    <property type="term" value="P:lipid metabolic process"/>
    <property type="evidence" value="ECO:0007669"/>
    <property type="project" value="InterPro"/>
</dbReference>
<evidence type="ECO:0000259" key="6">
    <source>
        <dbReference type="Pfam" id="PF13193"/>
    </source>
</evidence>
<evidence type="ECO:0000256" key="2">
    <source>
        <dbReference type="ARBA" id="ARBA00022598"/>
    </source>
</evidence>
<dbReference type="NCBIfam" id="NF002937">
    <property type="entry name" value="PRK03584.1"/>
    <property type="match status" value="1"/>
</dbReference>
<organism evidence="7 8">
    <name type="scientific">Porphyridium purpureum</name>
    <name type="common">Red alga</name>
    <name type="synonym">Porphyridium cruentum</name>
    <dbReference type="NCBI Taxonomy" id="35688"/>
    <lineage>
        <taxon>Eukaryota</taxon>
        <taxon>Rhodophyta</taxon>
        <taxon>Bangiophyceae</taxon>
        <taxon>Porphyridiales</taxon>
        <taxon>Porphyridiaceae</taxon>
        <taxon>Porphyridium</taxon>
    </lineage>
</organism>
<dbReference type="Gene3D" id="3.30.300.30">
    <property type="match status" value="1"/>
</dbReference>
<sequence length="704" mass="77657">MRSGSCSTRATLMEDKDAIDVLWTPERANVDVSALHVTRFIAFVNERYDARLPAAEFEPLHGWSVAHHVKFWDALWHFLGILHENPYETALRLDRDRTRQGRPALVDVDWFPGATLNVTQNLLRCAVTHPGRIALSFTSENAAIPSSSWTFAELESKVHILASYMKERCSVSTGTRVAAIMPNCGECVVAALATFALGACWSACSPDMGEASVLDRVGQVKPVVLIMVDCVSYKRKVFDCNPLLEKFVTSCDSVRHVIRLNWSSLLMASDGMCTPLTELQKARASSSEEMAFHDFHEILEGGGPSEFAYAHISFEDPMYIMFSSGTTGVPKCLVQGPGVFLNHLKDLMLHVDLQPCHRMLFYTNTGWMMWNWMLSSLAVGSELVLYDGAALVPDNVSVLLRVAAQSKVTHLGVSPAYLAALQSAQVERDQGLRWPELEMLLVTGSRSYKSHFVYAQTLFGSHVPYVSISGGTDINGTFASASKLKPVVSGELQALSLGLDVRVFDSSGTSLVDTEGELVCLTPSPSMPLYLLNDDANCRRYRDTYFGLFGDSCWFHGDTAVLTDRKTLVILGRSDAVLNPGGVRLGSADWYRVLANVEEIEDCLVTAQPWKDDERVILCVVLRNGKCSISQELVSKMNKLLREKLSPRHVPAVTVAVREIPYTHSGKKVEVAVKRYLSGRTVPNLASIRNPESLDQIKSAVLGA</sequence>
<dbReference type="InterPro" id="IPR020845">
    <property type="entry name" value="AMP-binding_CS"/>
</dbReference>
<dbReference type="AlphaFoldDB" id="A0A5J4YN64"/>
<evidence type="ECO:0000313" key="8">
    <source>
        <dbReference type="Proteomes" id="UP000324585"/>
    </source>
</evidence>
<dbReference type="PANTHER" id="PTHR42921:SF1">
    <property type="entry name" value="ACETOACETYL-COA SYNTHETASE"/>
    <property type="match status" value="1"/>
</dbReference>
<keyword evidence="8" id="KW-1185">Reference proteome</keyword>
<dbReference type="SUPFAM" id="SSF56801">
    <property type="entry name" value="Acetyl-CoA synthetase-like"/>
    <property type="match status" value="1"/>
</dbReference>
<dbReference type="Pfam" id="PF13193">
    <property type="entry name" value="AMP-binding_C"/>
    <property type="match status" value="1"/>
</dbReference>
<keyword evidence="4" id="KW-0067">ATP-binding</keyword>
<comment type="similarity">
    <text evidence="1">Belongs to the ATP-dependent AMP-binding enzyme family.</text>
</comment>
<protein>
    <submittedName>
        <fullName evidence="7">Acetoacetyl-coenzyme A synthetase</fullName>
    </submittedName>
</protein>
<name>A0A5J4YN64_PORPP</name>
<dbReference type="OMA" id="MPNTWQT"/>
<evidence type="ECO:0000313" key="7">
    <source>
        <dbReference type="EMBL" id="KAA8491867.1"/>
    </source>
</evidence>
<feature type="domain" description="AMP-binding enzyme C-terminal" evidence="6">
    <location>
        <begin position="593"/>
        <end position="667"/>
    </location>
</feature>
<dbReference type="InterPro" id="IPR045851">
    <property type="entry name" value="AMP-bd_C_sf"/>
</dbReference>
<gene>
    <name evidence="7" type="ORF">FVE85_8349</name>
</gene>
<dbReference type="Proteomes" id="UP000324585">
    <property type="component" value="Unassembled WGS sequence"/>
</dbReference>
<keyword evidence="3" id="KW-0547">Nucleotide-binding</keyword>
<dbReference type="NCBIfam" id="TIGR01217">
    <property type="entry name" value="ac_ac_CoA_syn"/>
    <property type="match status" value="1"/>
</dbReference>
<dbReference type="PROSITE" id="PS00455">
    <property type="entry name" value="AMP_BINDING"/>
    <property type="match status" value="1"/>
</dbReference>
<comment type="caution">
    <text evidence="7">The sequence shown here is derived from an EMBL/GenBank/DDBJ whole genome shotgun (WGS) entry which is preliminary data.</text>
</comment>
<proteinExistence type="inferred from homology"/>
<feature type="domain" description="AMP-dependent synthetase/ligase" evidence="5">
    <location>
        <begin position="126"/>
        <end position="523"/>
    </location>
</feature>